<organism evidence="1">
    <name type="scientific">viral metagenome</name>
    <dbReference type="NCBI Taxonomy" id="1070528"/>
    <lineage>
        <taxon>unclassified sequences</taxon>
        <taxon>metagenomes</taxon>
        <taxon>organismal metagenomes</taxon>
    </lineage>
</organism>
<reference evidence="1" key="1">
    <citation type="submission" date="2020-03" db="EMBL/GenBank/DDBJ databases">
        <title>The deep terrestrial virosphere.</title>
        <authorList>
            <person name="Holmfeldt K."/>
            <person name="Nilsson E."/>
            <person name="Simone D."/>
            <person name="Lopez-Fernandez M."/>
            <person name="Wu X."/>
            <person name="de Brujin I."/>
            <person name="Lundin D."/>
            <person name="Andersson A."/>
            <person name="Bertilsson S."/>
            <person name="Dopson M."/>
        </authorList>
    </citation>
    <scope>NUCLEOTIDE SEQUENCE</scope>
    <source>
        <strain evidence="1">TM448A02002</strain>
    </source>
</reference>
<protein>
    <submittedName>
        <fullName evidence="1">Uncharacterized protein</fullName>
    </submittedName>
</protein>
<dbReference type="EMBL" id="MT144242">
    <property type="protein sequence ID" value="QJA51171.1"/>
    <property type="molecule type" value="Genomic_DNA"/>
</dbReference>
<name>A0A6H1ZUT1_9ZZZZ</name>
<evidence type="ECO:0000313" key="1">
    <source>
        <dbReference type="EMBL" id="QJA51171.1"/>
    </source>
</evidence>
<accession>A0A6H1ZUT1</accession>
<dbReference type="AlphaFoldDB" id="A0A6H1ZUT1"/>
<sequence>MEAFIIAVLNIKLIVFVDHMGIDSRVDLRSHGKIDQTLIAWLELEFEALLLLATGHGNGVLIRDKMGAAKDGFQAELGALHQGRQD</sequence>
<gene>
    <name evidence="1" type="ORF">TM448A02002_0004</name>
</gene>
<proteinExistence type="predicted"/>